<name>A0A1E4SKK9_9ASCO</name>
<gene>
    <name evidence="1" type="ORF">CANTADRAFT_225622</name>
</gene>
<dbReference type="Proteomes" id="UP000094285">
    <property type="component" value="Unassembled WGS sequence"/>
</dbReference>
<dbReference type="GeneID" id="30980974"/>
<accession>A0A1E4SKK9</accession>
<evidence type="ECO:0000313" key="1">
    <source>
        <dbReference type="EMBL" id="ODV80041.1"/>
    </source>
</evidence>
<organism evidence="1 2">
    <name type="scientific">Suhomyces tanzawaensis NRRL Y-17324</name>
    <dbReference type="NCBI Taxonomy" id="984487"/>
    <lineage>
        <taxon>Eukaryota</taxon>
        <taxon>Fungi</taxon>
        <taxon>Dikarya</taxon>
        <taxon>Ascomycota</taxon>
        <taxon>Saccharomycotina</taxon>
        <taxon>Pichiomycetes</taxon>
        <taxon>Debaryomycetaceae</taxon>
        <taxon>Suhomyces</taxon>
    </lineage>
</organism>
<protein>
    <submittedName>
        <fullName evidence="1">Uncharacterized protein</fullName>
    </submittedName>
</protein>
<evidence type="ECO:0000313" key="2">
    <source>
        <dbReference type="Proteomes" id="UP000094285"/>
    </source>
</evidence>
<dbReference type="AlphaFoldDB" id="A0A1E4SKK9"/>
<sequence>MICTTNGGMKFAQTDISCTDGRQGTTQVLLRVGICALAVESMCLVSDAPFTFEIFFHRIWQTKEVSWNQD</sequence>
<dbReference type="RefSeq" id="XP_020065163.1">
    <property type="nucleotide sequence ID" value="XM_020206837.1"/>
</dbReference>
<dbReference type="EMBL" id="KV453911">
    <property type="protein sequence ID" value="ODV80041.1"/>
    <property type="molecule type" value="Genomic_DNA"/>
</dbReference>
<keyword evidence="2" id="KW-1185">Reference proteome</keyword>
<proteinExistence type="predicted"/>
<reference evidence="2" key="1">
    <citation type="submission" date="2016-05" db="EMBL/GenBank/DDBJ databases">
        <title>Comparative genomics of biotechnologically important yeasts.</title>
        <authorList>
            <consortium name="DOE Joint Genome Institute"/>
            <person name="Riley R."/>
            <person name="Haridas S."/>
            <person name="Wolfe K.H."/>
            <person name="Lopes M.R."/>
            <person name="Hittinger C.T."/>
            <person name="Goker M."/>
            <person name="Salamov A."/>
            <person name="Wisecaver J."/>
            <person name="Long T.M."/>
            <person name="Aerts A.L."/>
            <person name="Barry K."/>
            <person name="Choi C."/>
            <person name="Clum A."/>
            <person name="Coughlan A.Y."/>
            <person name="Deshpande S."/>
            <person name="Douglass A.P."/>
            <person name="Hanson S.J."/>
            <person name="Klenk H.-P."/>
            <person name="Labutti K."/>
            <person name="Lapidus A."/>
            <person name="Lindquist E."/>
            <person name="Lipzen A."/>
            <person name="Meier-Kolthoff J.P."/>
            <person name="Ohm R.A."/>
            <person name="Otillar R.P."/>
            <person name="Pangilinan J."/>
            <person name="Peng Y."/>
            <person name="Rokas A."/>
            <person name="Rosa C.A."/>
            <person name="Scheuner C."/>
            <person name="Sibirny A.A."/>
            <person name="Slot J.C."/>
            <person name="Stielow J.B."/>
            <person name="Sun H."/>
            <person name="Kurtzman C.P."/>
            <person name="Blackwell M."/>
            <person name="Grigoriev I.V."/>
            <person name="Jeffries T.W."/>
        </authorList>
    </citation>
    <scope>NUCLEOTIDE SEQUENCE [LARGE SCALE GENOMIC DNA]</scope>
    <source>
        <strain evidence="2">NRRL Y-17324</strain>
    </source>
</reference>